<dbReference type="AlphaFoldDB" id="A0A183BGW8"/>
<accession>A0A183BGW8</accession>
<feature type="region of interest" description="Disordered" evidence="1">
    <location>
        <begin position="92"/>
        <end position="112"/>
    </location>
</feature>
<dbReference type="WBParaSite" id="ECPE_0001850301-mRNA-1">
    <property type="protein sequence ID" value="ECPE_0001850301-mRNA-1"/>
    <property type="gene ID" value="ECPE_0001850301"/>
</dbReference>
<sequence>LHPEQLSARLVLRLARFARLLILDGLSYSERNPSKETTATDPKSKDTTRAHEARTKHKILADRLFDSLPLLSVSAQLRERTIEQSKRFDFRPRRNSSHVPRAVGPERQCKDSAKPIGSCGTLEPSSGIAEHKWSSNYVEIPDGDSSRKSSLEALLAMDHRDGSFANALNRYVI</sequence>
<feature type="compositionally biased region" description="Polar residues" evidence="1">
    <location>
        <begin position="31"/>
        <end position="41"/>
    </location>
</feature>
<organism evidence="2">
    <name type="scientific">Echinostoma caproni</name>
    <dbReference type="NCBI Taxonomy" id="27848"/>
    <lineage>
        <taxon>Eukaryota</taxon>
        <taxon>Metazoa</taxon>
        <taxon>Spiralia</taxon>
        <taxon>Lophotrochozoa</taxon>
        <taxon>Platyhelminthes</taxon>
        <taxon>Trematoda</taxon>
        <taxon>Digenea</taxon>
        <taxon>Plagiorchiida</taxon>
        <taxon>Echinostomata</taxon>
        <taxon>Echinostomatoidea</taxon>
        <taxon>Echinostomatidae</taxon>
        <taxon>Echinostoma</taxon>
    </lineage>
</organism>
<feature type="compositionally biased region" description="Basic and acidic residues" evidence="1">
    <location>
        <begin position="42"/>
        <end position="55"/>
    </location>
</feature>
<name>A0A183BGW8_9TREM</name>
<reference evidence="2" key="1">
    <citation type="submission" date="2016-06" db="UniProtKB">
        <authorList>
            <consortium name="WormBaseParasite"/>
        </authorList>
    </citation>
    <scope>IDENTIFICATION</scope>
</reference>
<protein>
    <submittedName>
        <fullName evidence="2">Pecanex-like protein</fullName>
    </submittedName>
</protein>
<evidence type="ECO:0000313" key="2">
    <source>
        <dbReference type="WBParaSite" id="ECPE_0001850301-mRNA-1"/>
    </source>
</evidence>
<feature type="region of interest" description="Disordered" evidence="1">
    <location>
        <begin position="31"/>
        <end position="55"/>
    </location>
</feature>
<proteinExistence type="predicted"/>
<evidence type="ECO:0000256" key="1">
    <source>
        <dbReference type="SAM" id="MobiDB-lite"/>
    </source>
</evidence>